<dbReference type="InterPro" id="IPR011008">
    <property type="entry name" value="Dimeric_a/b-barrel"/>
</dbReference>
<evidence type="ECO:0000313" key="3">
    <source>
        <dbReference type="EMBL" id="MEY8040712.1"/>
    </source>
</evidence>
<dbReference type="Pfam" id="PF03795">
    <property type="entry name" value="YCII"/>
    <property type="match status" value="1"/>
</dbReference>
<dbReference type="PANTHER" id="PTHR33606:SF3">
    <property type="entry name" value="PROTEIN YCII"/>
    <property type="match status" value="1"/>
</dbReference>
<proteinExistence type="inferred from homology"/>
<dbReference type="PANTHER" id="PTHR33606">
    <property type="entry name" value="PROTEIN YCII"/>
    <property type="match status" value="1"/>
</dbReference>
<feature type="domain" description="YCII-related" evidence="2">
    <location>
        <begin position="5"/>
        <end position="85"/>
    </location>
</feature>
<evidence type="ECO:0000313" key="4">
    <source>
        <dbReference type="Proteomes" id="UP001564626"/>
    </source>
</evidence>
<organism evidence="3 4">
    <name type="scientific">Saccharopolyspora cebuensis</name>
    <dbReference type="NCBI Taxonomy" id="418759"/>
    <lineage>
        <taxon>Bacteria</taxon>
        <taxon>Bacillati</taxon>
        <taxon>Actinomycetota</taxon>
        <taxon>Actinomycetes</taxon>
        <taxon>Pseudonocardiales</taxon>
        <taxon>Pseudonocardiaceae</taxon>
        <taxon>Saccharopolyspora</taxon>
    </lineage>
</organism>
<dbReference type="SUPFAM" id="SSF54909">
    <property type="entry name" value="Dimeric alpha+beta barrel"/>
    <property type="match status" value="1"/>
</dbReference>
<protein>
    <submittedName>
        <fullName evidence="3">YciI family protein</fullName>
    </submittedName>
</protein>
<evidence type="ECO:0000256" key="1">
    <source>
        <dbReference type="ARBA" id="ARBA00007689"/>
    </source>
</evidence>
<reference evidence="3 4" key="1">
    <citation type="submission" date="2024-08" db="EMBL/GenBank/DDBJ databases">
        <title>Genome mining of Saccharopolyspora cebuensis PGLac3 from Nigerian medicinal plant.</title>
        <authorList>
            <person name="Ezeobiora C.E."/>
            <person name="Igbokwe N.H."/>
            <person name="Amin D.H."/>
            <person name="Mendie U.E."/>
        </authorList>
    </citation>
    <scope>NUCLEOTIDE SEQUENCE [LARGE SCALE GENOMIC DNA]</scope>
    <source>
        <strain evidence="3 4">PGLac3</strain>
    </source>
</reference>
<sequence>MAKFVVELVYGEQEERRLEVRPAHREYSRELAEQGVLLAGGPFEDQRGALIVYEAADADAVQRILDDDPYTRAGVIASTSIREWNTVTGSWL</sequence>
<name>A0ABV4CHZ7_9PSEU</name>
<dbReference type="Proteomes" id="UP001564626">
    <property type="component" value="Unassembled WGS sequence"/>
</dbReference>
<dbReference type="EMBL" id="JBGEHV010000025">
    <property type="protein sequence ID" value="MEY8040712.1"/>
    <property type="molecule type" value="Genomic_DNA"/>
</dbReference>
<dbReference type="InterPro" id="IPR051807">
    <property type="entry name" value="Sec-metab_biosynth-assoc"/>
</dbReference>
<keyword evidence="4" id="KW-1185">Reference proteome</keyword>
<gene>
    <name evidence="3" type="ORF">AB8O55_14995</name>
</gene>
<dbReference type="RefSeq" id="WP_345360446.1">
    <property type="nucleotide sequence ID" value="NZ_BAABII010000004.1"/>
</dbReference>
<evidence type="ECO:0000259" key="2">
    <source>
        <dbReference type="Pfam" id="PF03795"/>
    </source>
</evidence>
<dbReference type="Gene3D" id="3.30.70.1060">
    <property type="entry name" value="Dimeric alpha+beta barrel"/>
    <property type="match status" value="1"/>
</dbReference>
<comment type="similarity">
    <text evidence="1">Belongs to the YciI family.</text>
</comment>
<comment type="caution">
    <text evidence="3">The sequence shown here is derived from an EMBL/GenBank/DDBJ whole genome shotgun (WGS) entry which is preliminary data.</text>
</comment>
<dbReference type="InterPro" id="IPR005545">
    <property type="entry name" value="YCII"/>
</dbReference>
<accession>A0ABV4CHZ7</accession>